<evidence type="ECO:0000259" key="3">
    <source>
        <dbReference type="PROSITE" id="PS50977"/>
    </source>
</evidence>
<feature type="domain" description="HTH tetR-type" evidence="3">
    <location>
        <begin position="2"/>
        <end position="62"/>
    </location>
</feature>
<protein>
    <submittedName>
        <fullName evidence="4">DNA-binding transcriptional regulator YbjK</fullName>
    </submittedName>
</protein>
<keyword evidence="1 2" id="KW-0238">DNA-binding</keyword>
<reference evidence="4 5" key="1">
    <citation type="submission" date="2020-08" db="EMBL/GenBank/DDBJ databases">
        <title>Genomic Encyclopedia of Type Strains, Phase III (KMG-III): the genomes of soil and plant-associated and newly described type strains.</title>
        <authorList>
            <person name="Whitman W."/>
        </authorList>
    </citation>
    <scope>NUCLEOTIDE SEQUENCE [LARGE SCALE GENOMIC DNA]</scope>
    <source>
        <strain evidence="4 5">CECT 8960</strain>
    </source>
</reference>
<dbReference type="SUPFAM" id="SSF46689">
    <property type="entry name" value="Homeodomain-like"/>
    <property type="match status" value="1"/>
</dbReference>
<dbReference type="EMBL" id="JACHJQ010000001">
    <property type="protein sequence ID" value="MBB4904223.1"/>
    <property type="molecule type" value="Genomic_DNA"/>
</dbReference>
<name>A0A7W7PZT5_9PSEU</name>
<comment type="caution">
    <text evidence="4">The sequence shown here is derived from an EMBL/GenBank/DDBJ whole genome shotgun (WGS) entry which is preliminary data.</text>
</comment>
<feature type="DNA-binding region" description="H-T-H motif" evidence="2">
    <location>
        <begin position="25"/>
        <end position="44"/>
    </location>
</feature>
<dbReference type="GO" id="GO:0003677">
    <property type="term" value="F:DNA binding"/>
    <property type="evidence" value="ECO:0007669"/>
    <property type="project" value="UniProtKB-UniRule"/>
</dbReference>
<evidence type="ECO:0000256" key="2">
    <source>
        <dbReference type="PROSITE-ProRule" id="PRU00335"/>
    </source>
</evidence>
<dbReference type="InterPro" id="IPR001647">
    <property type="entry name" value="HTH_TetR"/>
</dbReference>
<evidence type="ECO:0000313" key="4">
    <source>
        <dbReference type="EMBL" id="MBB4904223.1"/>
    </source>
</evidence>
<gene>
    <name evidence="4" type="ORF">FHR82_000433</name>
</gene>
<evidence type="ECO:0000313" key="5">
    <source>
        <dbReference type="Proteomes" id="UP000520767"/>
    </source>
</evidence>
<dbReference type="Pfam" id="PF17940">
    <property type="entry name" value="TetR_C_31"/>
    <property type="match status" value="1"/>
</dbReference>
<accession>A0A7W7PZT5</accession>
<proteinExistence type="predicted"/>
<dbReference type="RefSeq" id="WP_184808502.1">
    <property type="nucleotide sequence ID" value="NZ_JACHJQ010000001.1"/>
</dbReference>
<sequence length="185" mass="20494">MTDRRTVIADAAIATIAREGMRGFTHRAVDRIAGLAEGSTSYYFRTRESLIFAALARMAELDALDVGDVPDRGGEVDLEALTDLLTSVMRRWLTVGRERTLARFELTLESTRRPELREKMLEYGTMFRLMAEKTIAAAGASEPERRGRTLVAHLDGLALHELTRVGGGENELRAACRDLLVMALA</sequence>
<dbReference type="Gene3D" id="1.10.357.10">
    <property type="entry name" value="Tetracycline Repressor, domain 2"/>
    <property type="match status" value="1"/>
</dbReference>
<dbReference type="InterPro" id="IPR009057">
    <property type="entry name" value="Homeodomain-like_sf"/>
</dbReference>
<keyword evidence="5" id="KW-1185">Reference proteome</keyword>
<dbReference type="PROSITE" id="PS50977">
    <property type="entry name" value="HTH_TETR_2"/>
    <property type="match status" value="1"/>
</dbReference>
<dbReference type="AlphaFoldDB" id="A0A7W7PZT5"/>
<dbReference type="Proteomes" id="UP000520767">
    <property type="component" value="Unassembled WGS sequence"/>
</dbReference>
<organism evidence="4 5">
    <name type="scientific">Actinophytocola algeriensis</name>
    <dbReference type="NCBI Taxonomy" id="1768010"/>
    <lineage>
        <taxon>Bacteria</taxon>
        <taxon>Bacillati</taxon>
        <taxon>Actinomycetota</taxon>
        <taxon>Actinomycetes</taxon>
        <taxon>Pseudonocardiales</taxon>
        <taxon>Pseudonocardiaceae</taxon>
    </lineage>
</organism>
<dbReference type="InterPro" id="IPR041583">
    <property type="entry name" value="TetR_C_31"/>
</dbReference>
<evidence type="ECO:0000256" key="1">
    <source>
        <dbReference type="ARBA" id="ARBA00023125"/>
    </source>
</evidence>